<dbReference type="OrthoDB" id="2130750at2759"/>
<dbReference type="InterPro" id="IPR045172">
    <property type="entry name" value="TBCB_Ubl"/>
</dbReference>
<comment type="similarity">
    <text evidence="4">Belongs to the TBCB family.</text>
</comment>
<dbReference type="SUPFAM" id="SSF74924">
    <property type="entry name" value="Cap-Gly domain"/>
    <property type="match status" value="1"/>
</dbReference>
<keyword evidence="2" id="KW-0963">Cytoplasm</keyword>
<sequence length="232" mass="26356">MSIVRVTLTHSISKNYVPEKRFALTQTIESVKVNIATHFATPADHMRLELRDDKGVTIETNMLDEKMLGYYQCRDEFTIHVVDLQPVAQVENFDDVSKVQKFEISEEAYSQRKDNVRDFKARMLAQQRAEMVANGIEIPVELNDDSYKEEAEKIHVGDRCQCAPGERLGTVRYVGRIGALKAGWWIGVEFDEPVGKGDGSVKGHKVFTCRPGYGGFLRPEHVEVGDFPEEEF</sequence>
<dbReference type="EMBL" id="CYKH01001645">
    <property type="protein sequence ID" value="CUG88448.1"/>
    <property type="molecule type" value="Genomic_DNA"/>
</dbReference>
<protein>
    <submittedName>
        <fullName evidence="6">Tubulin-specific chaperone, putative</fullName>
    </submittedName>
</protein>
<keyword evidence="3" id="KW-0143">Chaperone</keyword>
<feature type="domain" description="CAP-Gly" evidence="5">
    <location>
        <begin position="176"/>
        <end position="218"/>
    </location>
</feature>
<dbReference type="Pfam" id="PF14560">
    <property type="entry name" value="Ubiquitin_2"/>
    <property type="match status" value="1"/>
</dbReference>
<gene>
    <name evidence="6" type="ORF">BSAL_15460</name>
</gene>
<dbReference type="GO" id="GO:0031122">
    <property type="term" value="P:cytoplasmic microtubule organization"/>
    <property type="evidence" value="ECO:0007669"/>
    <property type="project" value="TreeGrafter"/>
</dbReference>
<dbReference type="CDD" id="cd01789">
    <property type="entry name" value="Ubl_TBCB"/>
    <property type="match status" value="1"/>
</dbReference>
<dbReference type="PROSITE" id="PS50245">
    <property type="entry name" value="CAP_GLY_2"/>
    <property type="match status" value="1"/>
</dbReference>
<accession>A0A0S4JE98</accession>
<evidence type="ECO:0000256" key="3">
    <source>
        <dbReference type="ARBA" id="ARBA00023186"/>
    </source>
</evidence>
<dbReference type="InterPro" id="IPR029071">
    <property type="entry name" value="Ubiquitin-like_domsf"/>
</dbReference>
<dbReference type="Gene3D" id="3.10.20.90">
    <property type="entry name" value="Phosphatidylinositol 3-kinase Catalytic Subunit, Chain A, domain 1"/>
    <property type="match status" value="1"/>
</dbReference>
<reference evidence="7" key="1">
    <citation type="submission" date="2015-09" db="EMBL/GenBank/DDBJ databases">
        <authorList>
            <consortium name="Pathogen Informatics"/>
        </authorList>
    </citation>
    <scope>NUCLEOTIDE SEQUENCE [LARGE SCALE GENOMIC DNA]</scope>
    <source>
        <strain evidence="7">Lake Konstanz</strain>
    </source>
</reference>
<dbReference type="GO" id="GO:0051010">
    <property type="term" value="F:microtubule plus-end binding"/>
    <property type="evidence" value="ECO:0007669"/>
    <property type="project" value="TreeGrafter"/>
</dbReference>
<evidence type="ECO:0000256" key="2">
    <source>
        <dbReference type="ARBA" id="ARBA00022490"/>
    </source>
</evidence>
<dbReference type="InterPro" id="IPR036859">
    <property type="entry name" value="CAP-Gly_dom_sf"/>
</dbReference>
<name>A0A0S4JE98_BODSA</name>
<evidence type="ECO:0000256" key="1">
    <source>
        <dbReference type="ARBA" id="ARBA00004496"/>
    </source>
</evidence>
<evidence type="ECO:0000259" key="5">
    <source>
        <dbReference type="PROSITE" id="PS50245"/>
    </source>
</evidence>
<evidence type="ECO:0000313" key="6">
    <source>
        <dbReference type="EMBL" id="CUG88448.1"/>
    </source>
</evidence>
<dbReference type="AlphaFoldDB" id="A0A0S4JE98"/>
<dbReference type="GO" id="GO:0043014">
    <property type="term" value="F:alpha-tubulin binding"/>
    <property type="evidence" value="ECO:0007669"/>
    <property type="project" value="InterPro"/>
</dbReference>
<dbReference type="VEuPathDB" id="TriTrypDB:BSAL_15460"/>
<dbReference type="GO" id="GO:0035371">
    <property type="term" value="C:microtubule plus-end"/>
    <property type="evidence" value="ECO:0007669"/>
    <property type="project" value="TreeGrafter"/>
</dbReference>
<keyword evidence="7" id="KW-1185">Reference proteome</keyword>
<dbReference type="Pfam" id="PF01302">
    <property type="entry name" value="CAP_GLY"/>
    <property type="match status" value="1"/>
</dbReference>
<dbReference type="SMART" id="SM01052">
    <property type="entry name" value="CAP_GLY"/>
    <property type="match status" value="1"/>
</dbReference>
<dbReference type="GO" id="GO:0005829">
    <property type="term" value="C:cytosol"/>
    <property type="evidence" value="ECO:0007669"/>
    <property type="project" value="UniProtKB-ARBA"/>
</dbReference>
<dbReference type="Gene3D" id="2.30.30.190">
    <property type="entry name" value="CAP Gly-rich-like domain"/>
    <property type="match status" value="1"/>
</dbReference>
<organism evidence="6 7">
    <name type="scientific">Bodo saltans</name>
    <name type="common">Flagellated protozoan</name>
    <dbReference type="NCBI Taxonomy" id="75058"/>
    <lineage>
        <taxon>Eukaryota</taxon>
        <taxon>Discoba</taxon>
        <taxon>Euglenozoa</taxon>
        <taxon>Kinetoplastea</taxon>
        <taxon>Metakinetoplastina</taxon>
        <taxon>Eubodonida</taxon>
        <taxon>Bodonidae</taxon>
        <taxon>Bodo</taxon>
    </lineage>
</organism>
<dbReference type="PANTHER" id="PTHR18916:SF85">
    <property type="entry name" value="TUBULIN-FOLDING COFACTOR B"/>
    <property type="match status" value="1"/>
</dbReference>
<dbReference type="InterPro" id="IPR000626">
    <property type="entry name" value="Ubiquitin-like_dom"/>
</dbReference>
<dbReference type="GO" id="GO:0007021">
    <property type="term" value="P:tubulin complex assembly"/>
    <property type="evidence" value="ECO:0007669"/>
    <property type="project" value="InterPro"/>
</dbReference>
<dbReference type="InterPro" id="IPR000938">
    <property type="entry name" value="CAP-Gly_domain"/>
</dbReference>
<dbReference type="GO" id="GO:0005634">
    <property type="term" value="C:nucleus"/>
    <property type="evidence" value="ECO:0007669"/>
    <property type="project" value="TreeGrafter"/>
</dbReference>
<dbReference type="Proteomes" id="UP000051952">
    <property type="component" value="Unassembled WGS sequence"/>
</dbReference>
<dbReference type="SUPFAM" id="SSF54236">
    <property type="entry name" value="Ubiquitin-like"/>
    <property type="match status" value="1"/>
</dbReference>
<comment type="subcellular location">
    <subcellularLocation>
        <location evidence="1">Cytoplasm</location>
    </subcellularLocation>
</comment>
<dbReference type="FunFam" id="2.30.30.190:FF:000013">
    <property type="entry name" value="Tubulin-folding cofactor B"/>
    <property type="match status" value="1"/>
</dbReference>
<proteinExistence type="inferred from homology"/>
<evidence type="ECO:0000313" key="7">
    <source>
        <dbReference type="Proteomes" id="UP000051952"/>
    </source>
</evidence>
<dbReference type="GO" id="GO:0007023">
    <property type="term" value="P:post-chaperonin tubulin folding pathway"/>
    <property type="evidence" value="ECO:0007669"/>
    <property type="project" value="InterPro"/>
</dbReference>
<evidence type="ECO:0000256" key="4">
    <source>
        <dbReference type="ARBA" id="ARBA00025779"/>
    </source>
</evidence>
<dbReference type="PANTHER" id="PTHR18916">
    <property type="entry name" value="DYNACTIN 1-RELATED MICROTUBULE-BINDING"/>
    <property type="match status" value="1"/>
</dbReference>
<dbReference type="OMA" id="DQYEQRT"/>